<feature type="transmembrane region" description="Helical" evidence="5">
    <location>
        <begin position="293"/>
        <end position="310"/>
    </location>
</feature>
<dbReference type="Gene3D" id="1.20.1420.30">
    <property type="entry name" value="NCX, central ion-binding region"/>
    <property type="match status" value="2"/>
</dbReference>
<keyword evidence="4 5" id="KW-0472">Membrane</keyword>
<gene>
    <name evidence="7" type="ORF">HNP65_001470</name>
</gene>
<proteinExistence type="predicted"/>
<evidence type="ECO:0000256" key="4">
    <source>
        <dbReference type="ARBA" id="ARBA00023136"/>
    </source>
</evidence>
<evidence type="ECO:0000313" key="8">
    <source>
        <dbReference type="Proteomes" id="UP000555828"/>
    </source>
</evidence>
<sequence length="313" mass="34446">MFWAFLGLIIGIILLIKGADWLVDGAVSVALNLGVSKMVVGLSVVAFGTSLPELVASLVAVFKGYSSVSISNVVGSNIANISLALALSALFVSIPIKDQTIRAEMPFMLISTFTFTALFLKDYNLVWNYGIVFLLLMIIYIYYLITSAKEIVKEEFEEEVKEVKSTWLSIFLSVLGVVGVSVGGEMTIKNVVKIAEFFNLSETFVGLTIVAIGTSLPEIVVSIISTVKGESDILVGNIVGSNVFNILLILGVSSLFGNLVVDVNNFTIDLIVMNLMAVLLFVFSIFRKRIFRFEAIVFLSTYFYYLYQIILRR</sequence>
<dbReference type="Proteomes" id="UP000555828">
    <property type="component" value="Unassembled WGS sequence"/>
</dbReference>
<feature type="transmembrane region" description="Helical" evidence="5">
    <location>
        <begin position="239"/>
        <end position="260"/>
    </location>
</feature>
<evidence type="ECO:0000313" key="7">
    <source>
        <dbReference type="EMBL" id="MBB6063007.1"/>
    </source>
</evidence>
<dbReference type="GO" id="GO:0008273">
    <property type="term" value="F:calcium, potassium:sodium antiporter activity"/>
    <property type="evidence" value="ECO:0007669"/>
    <property type="project" value="TreeGrafter"/>
</dbReference>
<dbReference type="GO" id="GO:0005886">
    <property type="term" value="C:plasma membrane"/>
    <property type="evidence" value="ECO:0007669"/>
    <property type="project" value="TreeGrafter"/>
</dbReference>
<evidence type="ECO:0000256" key="3">
    <source>
        <dbReference type="ARBA" id="ARBA00022989"/>
    </source>
</evidence>
<keyword evidence="3 5" id="KW-1133">Transmembrane helix</keyword>
<name>A0A841GKT3_9BACT</name>
<feature type="transmembrane region" description="Helical" evidence="5">
    <location>
        <begin position="126"/>
        <end position="145"/>
    </location>
</feature>
<evidence type="ECO:0000256" key="1">
    <source>
        <dbReference type="ARBA" id="ARBA00004141"/>
    </source>
</evidence>
<comment type="caution">
    <text evidence="7">The sequence shown here is derived from an EMBL/GenBank/DDBJ whole genome shotgun (WGS) entry which is preliminary data.</text>
</comment>
<comment type="subcellular location">
    <subcellularLocation>
        <location evidence="1">Membrane</location>
        <topology evidence="1">Multi-pass membrane protein</topology>
    </subcellularLocation>
</comment>
<dbReference type="InterPro" id="IPR004837">
    <property type="entry name" value="NaCa_Exmemb"/>
</dbReference>
<dbReference type="NCBIfam" id="TIGR00367">
    <property type="entry name" value="calcium/sodium antiporter"/>
    <property type="match status" value="1"/>
</dbReference>
<feature type="transmembrane region" description="Helical" evidence="5">
    <location>
        <begin position="266"/>
        <end position="286"/>
    </location>
</feature>
<keyword evidence="8" id="KW-1185">Reference proteome</keyword>
<dbReference type="GO" id="GO:0005262">
    <property type="term" value="F:calcium channel activity"/>
    <property type="evidence" value="ECO:0007669"/>
    <property type="project" value="TreeGrafter"/>
</dbReference>
<feature type="transmembrane region" description="Helical" evidence="5">
    <location>
        <begin position="166"/>
        <end position="184"/>
    </location>
</feature>
<feature type="transmembrane region" description="Helical" evidence="5">
    <location>
        <begin position="204"/>
        <end position="227"/>
    </location>
</feature>
<feature type="domain" description="Sodium/calcium exchanger membrane region" evidence="6">
    <location>
        <begin position="169"/>
        <end position="308"/>
    </location>
</feature>
<dbReference type="PANTHER" id="PTHR10846:SF8">
    <property type="entry name" value="INNER MEMBRANE PROTEIN YRBG"/>
    <property type="match status" value="1"/>
</dbReference>
<protein>
    <submittedName>
        <fullName evidence="7">Cation:H+ antiporter</fullName>
    </submittedName>
</protein>
<dbReference type="GO" id="GO:0006874">
    <property type="term" value="P:intracellular calcium ion homeostasis"/>
    <property type="evidence" value="ECO:0007669"/>
    <property type="project" value="TreeGrafter"/>
</dbReference>
<dbReference type="EMBL" id="JACHEX010000004">
    <property type="protein sequence ID" value="MBB6063007.1"/>
    <property type="molecule type" value="Genomic_DNA"/>
</dbReference>
<reference evidence="7 8" key="1">
    <citation type="submission" date="2020-08" db="EMBL/GenBank/DDBJ databases">
        <title>Genomic Encyclopedia of Type Strains, Phase IV (KMG-IV): sequencing the most valuable type-strain genomes for metagenomic binning, comparative biology and taxonomic classification.</title>
        <authorList>
            <person name="Goeker M."/>
        </authorList>
    </citation>
    <scope>NUCLEOTIDE SEQUENCE [LARGE SCALE GENOMIC DNA]</scope>
    <source>
        <strain evidence="7 8">DSM 13481</strain>
    </source>
</reference>
<evidence type="ECO:0000256" key="5">
    <source>
        <dbReference type="SAM" id="Phobius"/>
    </source>
</evidence>
<dbReference type="PANTHER" id="PTHR10846">
    <property type="entry name" value="SODIUM/POTASSIUM/CALCIUM EXCHANGER"/>
    <property type="match status" value="1"/>
</dbReference>
<dbReference type="InterPro" id="IPR004481">
    <property type="entry name" value="K/Na/Ca-exchanger"/>
</dbReference>
<feature type="domain" description="Sodium/calcium exchanger membrane region" evidence="6">
    <location>
        <begin position="3"/>
        <end position="145"/>
    </location>
</feature>
<dbReference type="InterPro" id="IPR044880">
    <property type="entry name" value="NCX_ion-bd_dom_sf"/>
</dbReference>
<organism evidence="7 8">
    <name type="scientific">Thermosipho japonicus</name>
    <dbReference type="NCBI Taxonomy" id="90323"/>
    <lineage>
        <taxon>Bacteria</taxon>
        <taxon>Thermotogati</taxon>
        <taxon>Thermotogota</taxon>
        <taxon>Thermotogae</taxon>
        <taxon>Thermotogales</taxon>
        <taxon>Fervidobacteriaceae</taxon>
        <taxon>Thermosipho</taxon>
    </lineage>
</organism>
<keyword evidence="2 5" id="KW-0812">Transmembrane</keyword>
<feature type="transmembrane region" description="Helical" evidence="5">
    <location>
        <begin position="78"/>
        <end position="96"/>
    </location>
</feature>
<evidence type="ECO:0000259" key="6">
    <source>
        <dbReference type="Pfam" id="PF01699"/>
    </source>
</evidence>
<evidence type="ECO:0000256" key="2">
    <source>
        <dbReference type="ARBA" id="ARBA00022692"/>
    </source>
</evidence>
<accession>A0A841GKT3</accession>
<dbReference type="RefSeq" id="WP_184619617.1">
    <property type="nucleotide sequence ID" value="NZ_JACHEX010000004.1"/>
</dbReference>
<dbReference type="AlphaFoldDB" id="A0A841GKT3"/>
<dbReference type="Pfam" id="PF01699">
    <property type="entry name" value="Na_Ca_ex"/>
    <property type="match status" value="2"/>
</dbReference>
<dbReference type="Gene3D" id="6.10.280.80">
    <property type="entry name" value="NCX, peripheral helical region"/>
    <property type="match status" value="1"/>
</dbReference>